<dbReference type="EMBL" id="FWFL01000015">
    <property type="protein sequence ID" value="SLN68147.1"/>
    <property type="molecule type" value="Genomic_DNA"/>
</dbReference>
<comment type="subcellular location">
    <subcellularLocation>
        <location evidence="1">Secreted</location>
    </subcellularLocation>
</comment>
<gene>
    <name evidence="4" type="primary">lktA</name>
    <name evidence="4" type="ORF">PEL8287_03783</name>
</gene>
<dbReference type="GO" id="GO:0005576">
    <property type="term" value="C:extracellular region"/>
    <property type="evidence" value="ECO:0007669"/>
    <property type="project" value="UniProtKB-SubCell"/>
</dbReference>
<dbReference type="InterPro" id="IPR018511">
    <property type="entry name" value="Hemolysin-typ_Ca-bd_CS"/>
</dbReference>
<dbReference type="PRINTS" id="PR00313">
    <property type="entry name" value="CABNDNGRPT"/>
</dbReference>
<name>A0A1Y5TNF0_9RHOB</name>
<dbReference type="PANTHER" id="PTHR38340:SF1">
    <property type="entry name" value="S-LAYER PROTEIN"/>
    <property type="match status" value="1"/>
</dbReference>
<dbReference type="PROSITE" id="PS00330">
    <property type="entry name" value="HEMOLYSIN_CALCIUM"/>
    <property type="match status" value="1"/>
</dbReference>
<organism evidence="4 5">
    <name type="scientific">Roseovarius litorisediminis</name>
    <dbReference type="NCBI Taxonomy" id="1312363"/>
    <lineage>
        <taxon>Bacteria</taxon>
        <taxon>Pseudomonadati</taxon>
        <taxon>Pseudomonadota</taxon>
        <taxon>Alphaproteobacteria</taxon>
        <taxon>Rhodobacterales</taxon>
        <taxon>Roseobacteraceae</taxon>
        <taxon>Roseovarius</taxon>
    </lineage>
</organism>
<proteinExistence type="predicted"/>
<protein>
    <submittedName>
        <fullName evidence="4">Leukotoxin</fullName>
    </submittedName>
</protein>
<dbReference type="GO" id="GO:0005509">
    <property type="term" value="F:calcium ion binding"/>
    <property type="evidence" value="ECO:0007669"/>
    <property type="project" value="InterPro"/>
</dbReference>
<evidence type="ECO:0000313" key="4">
    <source>
        <dbReference type="EMBL" id="SLN68147.1"/>
    </source>
</evidence>
<feature type="region of interest" description="Disordered" evidence="3">
    <location>
        <begin position="652"/>
        <end position="672"/>
    </location>
</feature>
<sequence length="935" mass="102197">MTVAPLDTVGSDNPVVSFNLSGLNDYGTNSPFIDIAKTMRPWVSGRGSEGYSYEDLRDGGYLDENGWVTHIPEGQDKVSTVWAWSDESDATAYRSGVYIMEYEGTGEFRFKGSGVNVLSNEDGRIVFENTDGGTILLEILETDPEGTGDYIRNISVVHEDDLELYESGAVFNPEWLAFVADAREFRFMDWMRTNGSDAQSWDDRPTMDSATWMADGAPVELMVQLANEAGTDPWFTMPHMADDEYVRKFAEYVRDNLDPALTVRVEYSNELWNFAFKQTHYMRDQALEEWGIDTGTAFIDYQIKRATEVGSIWQEVFAANAEAPELLNVIGTQTGNAWALDRMMNAEVWQEMEPDGFIDPTTVFDEVAITTYFGSKTIKKAELREELLNAIEDPDVDAAAWLAQKLMDPDYPNSIPEQQAQWINSKEAGDKFGLDLVAYEGGQHVHHSFSVGGLTAEQTTALTTFMSEFVRSPEMAQLYEELWNAWASVSDGAFMQFGVVSSPSKYGSWGIWSSLEDENPRGDFLLDQMENGTPWWDAAAKDAYQQGITVQGTNEGELLIGTAQEDYLVGNGGNDVFVAGAGRDGINGGEGVDRIILNGSFDDYSITKDGNGFRIVGPDGEKYVFDVEEIEFDGGDIRNVDGLEIENAIPAPLPTTDEQIPLPPPPTDEPVDQDRTDTGTFQLGLDQQIADAAEFNGKVEILVQPGESSGIKIASVGTNSILGQELNSSGGETFWAHTISNRDTLLAVDGETVSANYWSLQYNKVSKDGLEISGSATETALKFGSVVEHASNFVMTSLNDSFVGNGMDEEVYGNGGDDVLIGRGGNDTLIGGDGNDWFQGGRGDDLLNGGAGDDVLKGGKGSDRFYFTAGSGNDVVKDFSAEDTLELDGFLAANQSFVDAFGATETGELMITNGVDTVVFESLDMTDLDWLVTLA</sequence>
<dbReference type="InterPro" id="IPR011049">
    <property type="entry name" value="Serralysin-like_metalloprot_C"/>
</dbReference>
<keyword evidence="5" id="KW-1185">Reference proteome</keyword>
<evidence type="ECO:0000256" key="3">
    <source>
        <dbReference type="SAM" id="MobiDB-lite"/>
    </source>
</evidence>
<dbReference type="PANTHER" id="PTHR38340">
    <property type="entry name" value="S-LAYER PROTEIN"/>
    <property type="match status" value="1"/>
</dbReference>
<reference evidence="4 5" key="1">
    <citation type="submission" date="2017-03" db="EMBL/GenBank/DDBJ databases">
        <authorList>
            <person name="Afonso C.L."/>
            <person name="Miller P.J."/>
            <person name="Scott M.A."/>
            <person name="Spackman E."/>
            <person name="Goraichik I."/>
            <person name="Dimitrov K.M."/>
            <person name="Suarez D.L."/>
            <person name="Swayne D.E."/>
        </authorList>
    </citation>
    <scope>NUCLEOTIDE SEQUENCE [LARGE SCALE GENOMIC DNA]</scope>
    <source>
        <strain evidence="4 5">CECT 8287</strain>
    </source>
</reference>
<dbReference type="SUPFAM" id="SSF51120">
    <property type="entry name" value="beta-Roll"/>
    <property type="match status" value="2"/>
</dbReference>
<dbReference type="InterPro" id="IPR001343">
    <property type="entry name" value="Hemolysn_Ca-bd"/>
</dbReference>
<dbReference type="Gene3D" id="2.150.10.10">
    <property type="entry name" value="Serralysin-like metalloprotease, C-terminal"/>
    <property type="match status" value="3"/>
</dbReference>
<dbReference type="InterPro" id="IPR050557">
    <property type="entry name" value="RTX_toxin/Mannuronan_C5-epim"/>
</dbReference>
<evidence type="ECO:0000313" key="5">
    <source>
        <dbReference type="Proteomes" id="UP000193827"/>
    </source>
</evidence>
<dbReference type="RefSeq" id="WP_085893981.1">
    <property type="nucleotide sequence ID" value="NZ_FWFL01000015.1"/>
</dbReference>
<dbReference type="AlphaFoldDB" id="A0A1Y5TNF0"/>
<accession>A0A1Y5TNF0</accession>
<dbReference type="Proteomes" id="UP000193827">
    <property type="component" value="Unassembled WGS sequence"/>
</dbReference>
<keyword evidence="2" id="KW-0964">Secreted</keyword>
<dbReference type="Pfam" id="PF00353">
    <property type="entry name" value="HemolysinCabind"/>
    <property type="match status" value="2"/>
</dbReference>
<evidence type="ECO:0000256" key="2">
    <source>
        <dbReference type="ARBA" id="ARBA00022525"/>
    </source>
</evidence>
<evidence type="ECO:0000256" key="1">
    <source>
        <dbReference type="ARBA" id="ARBA00004613"/>
    </source>
</evidence>